<dbReference type="RefSeq" id="WP_158764511.1">
    <property type="nucleotide sequence ID" value="NZ_CP047045.1"/>
</dbReference>
<protein>
    <recommendedName>
        <fullName evidence="1">DUF5615 domain-containing protein</fullName>
    </recommendedName>
</protein>
<dbReference type="Proteomes" id="UP000431269">
    <property type="component" value="Chromosome"/>
</dbReference>
<evidence type="ECO:0000259" key="1">
    <source>
        <dbReference type="Pfam" id="PF18480"/>
    </source>
</evidence>
<sequence length="118" mass="12670">MKKRKLLLDNCVAKDVVARLRADGHDVVTVAERGDDPGDPAILAAAASEGRAIITIDHDFGTLVFRDGSKHLGVLRLRQSSAAALAERASQLVNLHGDDLEASAFVTDDGDRVRVTKR</sequence>
<evidence type="ECO:0000313" key="3">
    <source>
        <dbReference type="Proteomes" id="UP000431269"/>
    </source>
</evidence>
<keyword evidence="3" id="KW-1185">Reference proteome</keyword>
<organism evidence="2 3">
    <name type="scientific">Terricaulis silvestris</name>
    <dbReference type="NCBI Taxonomy" id="2686094"/>
    <lineage>
        <taxon>Bacteria</taxon>
        <taxon>Pseudomonadati</taxon>
        <taxon>Pseudomonadota</taxon>
        <taxon>Alphaproteobacteria</taxon>
        <taxon>Caulobacterales</taxon>
        <taxon>Caulobacteraceae</taxon>
        <taxon>Terricaulis</taxon>
    </lineage>
</organism>
<dbReference type="AlphaFoldDB" id="A0A6I6MG34"/>
<dbReference type="InterPro" id="IPR041049">
    <property type="entry name" value="DUF5615"/>
</dbReference>
<feature type="domain" description="DUF5615" evidence="1">
    <location>
        <begin position="5"/>
        <end position="104"/>
    </location>
</feature>
<proteinExistence type="predicted"/>
<reference evidence="3" key="1">
    <citation type="submission" date="2019-12" db="EMBL/GenBank/DDBJ databases">
        <title>Complete genome of Terracaulis silvestris 0127_4.</title>
        <authorList>
            <person name="Vieira S."/>
            <person name="Riedel T."/>
            <person name="Sproer C."/>
            <person name="Pascual J."/>
            <person name="Boedeker C."/>
            <person name="Overmann J."/>
        </authorList>
    </citation>
    <scope>NUCLEOTIDE SEQUENCE [LARGE SCALE GENOMIC DNA]</scope>
    <source>
        <strain evidence="3">0127_4</strain>
    </source>
</reference>
<dbReference type="KEGG" id="tsv:DSM104635_00321"/>
<gene>
    <name evidence="2" type="ORF">DSM104635_00321</name>
</gene>
<accession>A0A6I6MG34</accession>
<name>A0A6I6MG34_9CAUL</name>
<dbReference type="Pfam" id="PF18480">
    <property type="entry name" value="DUF5615"/>
    <property type="match status" value="1"/>
</dbReference>
<evidence type="ECO:0000313" key="2">
    <source>
        <dbReference type="EMBL" id="QGZ93510.1"/>
    </source>
</evidence>
<dbReference type="EMBL" id="CP047045">
    <property type="protein sequence ID" value="QGZ93510.1"/>
    <property type="molecule type" value="Genomic_DNA"/>
</dbReference>